<feature type="region of interest" description="Disordered" evidence="1">
    <location>
        <begin position="1"/>
        <end position="56"/>
    </location>
</feature>
<keyword evidence="3" id="KW-1185">Reference proteome</keyword>
<accession>A0A843TTE4</accession>
<evidence type="ECO:0000313" key="3">
    <source>
        <dbReference type="Proteomes" id="UP000652761"/>
    </source>
</evidence>
<organism evidence="2 3">
    <name type="scientific">Colocasia esculenta</name>
    <name type="common">Wild taro</name>
    <name type="synonym">Arum esculentum</name>
    <dbReference type="NCBI Taxonomy" id="4460"/>
    <lineage>
        <taxon>Eukaryota</taxon>
        <taxon>Viridiplantae</taxon>
        <taxon>Streptophyta</taxon>
        <taxon>Embryophyta</taxon>
        <taxon>Tracheophyta</taxon>
        <taxon>Spermatophyta</taxon>
        <taxon>Magnoliopsida</taxon>
        <taxon>Liliopsida</taxon>
        <taxon>Araceae</taxon>
        <taxon>Aroideae</taxon>
        <taxon>Colocasieae</taxon>
        <taxon>Colocasia</taxon>
    </lineage>
</organism>
<sequence>MPDVELSAGQRREAGDVSSSGPSSDSDVGEDGGGQRRRGSVSQEGSSGGGDGTAACPAAGVVPLGVVVSKAADAAALKAGVPKSIGGWVGAAPVAASEKDGGSVQTAAAKKGVPRSESYHEECSGYGLEMRHSWEQLSQGLI</sequence>
<dbReference type="Proteomes" id="UP000652761">
    <property type="component" value="Unassembled WGS sequence"/>
</dbReference>
<name>A0A843TTE4_COLES</name>
<proteinExistence type="predicted"/>
<gene>
    <name evidence="2" type="ORF">Taro_005060</name>
</gene>
<evidence type="ECO:0000313" key="2">
    <source>
        <dbReference type="EMBL" id="MQL72684.1"/>
    </source>
</evidence>
<evidence type="ECO:0000256" key="1">
    <source>
        <dbReference type="SAM" id="MobiDB-lite"/>
    </source>
</evidence>
<feature type="compositionally biased region" description="Low complexity" evidence="1">
    <location>
        <begin position="16"/>
        <end position="26"/>
    </location>
</feature>
<dbReference type="AlphaFoldDB" id="A0A843TTE4"/>
<protein>
    <submittedName>
        <fullName evidence="2">Uncharacterized protein</fullName>
    </submittedName>
</protein>
<dbReference type="EMBL" id="NMUH01000140">
    <property type="protein sequence ID" value="MQL72684.1"/>
    <property type="molecule type" value="Genomic_DNA"/>
</dbReference>
<reference evidence="2" key="1">
    <citation type="submission" date="2017-07" db="EMBL/GenBank/DDBJ databases">
        <title>Taro Niue Genome Assembly and Annotation.</title>
        <authorList>
            <person name="Atibalentja N."/>
            <person name="Keating K."/>
            <person name="Fields C.J."/>
        </authorList>
    </citation>
    <scope>NUCLEOTIDE SEQUENCE</scope>
    <source>
        <strain evidence="2">Niue_2</strain>
        <tissue evidence="2">Leaf</tissue>
    </source>
</reference>
<comment type="caution">
    <text evidence="2">The sequence shown here is derived from an EMBL/GenBank/DDBJ whole genome shotgun (WGS) entry which is preliminary data.</text>
</comment>
<feature type="region of interest" description="Disordered" evidence="1">
    <location>
        <begin position="97"/>
        <end position="116"/>
    </location>
</feature>